<dbReference type="GO" id="GO:0009308">
    <property type="term" value="P:amine metabolic process"/>
    <property type="evidence" value="ECO:0007669"/>
    <property type="project" value="UniProtKB-UniRule"/>
</dbReference>
<dbReference type="Proteomes" id="UP000677228">
    <property type="component" value="Unassembled WGS sequence"/>
</dbReference>
<comment type="cofactor">
    <cofactor evidence="1">
        <name>Cu cation</name>
        <dbReference type="ChEBI" id="CHEBI:23378"/>
    </cofactor>
</comment>
<keyword evidence="3" id="KW-0479">Metal-binding</keyword>
<name>A0A814C3E5_9BILA</name>
<organism evidence="5 9">
    <name type="scientific">Didymodactylos carnosus</name>
    <dbReference type="NCBI Taxonomy" id="1234261"/>
    <lineage>
        <taxon>Eukaryota</taxon>
        <taxon>Metazoa</taxon>
        <taxon>Spiralia</taxon>
        <taxon>Gnathifera</taxon>
        <taxon>Rotifera</taxon>
        <taxon>Eurotatoria</taxon>
        <taxon>Bdelloidea</taxon>
        <taxon>Philodinida</taxon>
        <taxon>Philodinidae</taxon>
        <taxon>Didymodactylos</taxon>
    </lineage>
</organism>
<dbReference type="Pfam" id="PF01179">
    <property type="entry name" value="Cu_amine_oxid"/>
    <property type="match status" value="1"/>
</dbReference>
<feature type="domain" description="Copper amine oxidase catalytic" evidence="4">
    <location>
        <begin position="11"/>
        <end position="192"/>
    </location>
</feature>
<evidence type="ECO:0000313" key="6">
    <source>
        <dbReference type="EMBL" id="CAF1469048.1"/>
    </source>
</evidence>
<dbReference type="OrthoDB" id="10010411at2759"/>
<proteinExistence type="inferred from homology"/>
<comment type="similarity">
    <text evidence="3">Belongs to the copper/topaquinone oxidase family.</text>
</comment>
<dbReference type="EC" id="1.4.3.-" evidence="3"/>
<evidence type="ECO:0000256" key="1">
    <source>
        <dbReference type="ARBA" id="ARBA00001935"/>
    </source>
</evidence>
<accession>A0A814C3E5</accession>
<dbReference type="GO" id="GO:0048038">
    <property type="term" value="F:quinone binding"/>
    <property type="evidence" value="ECO:0007669"/>
    <property type="project" value="InterPro"/>
</dbReference>
<dbReference type="Proteomes" id="UP000663829">
    <property type="component" value="Unassembled WGS sequence"/>
</dbReference>
<keyword evidence="3" id="KW-0560">Oxidoreductase</keyword>
<dbReference type="AlphaFoldDB" id="A0A814C3E5"/>
<dbReference type="InterPro" id="IPR036460">
    <property type="entry name" value="Cu_amine_oxidase_C_sf"/>
</dbReference>
<reference evidence="5" key="1">
    <citation type="submission" date="2021-02" db="EMBL/GenBank/DDBJ databases">
        <authorList>
            <person name="Nowell W R."/>
        </authorList>
    </citation>
    <scope>NUCLEOTIDE SEQUENCE</scope>
</reference>
<evidence type="ECO:0000256" key="3">
    <source>
        <dbReference type="RuleBase" id="RU000672"/>
    </source>
</evidence>
<keyword evidence="3" id="KW-0186">Copper</keyword>
<dbReference type="GO" id="GO:0008131">
    <property type="term" value="F:primary methylamine oxidase activity"/>
    <property type="evidence" value="ECO:0007669"/>
    <property type="project" value="InterPro"/>
</dbReference>
<evidence type="ECO:0000259" key="4">
    <source>
        <dbReference type="Pfam" id="PF01179"/>
    </source>
</evidence>
<evidence type="ECO:0000313" key="8">
    <source>
        <dbReference type="EMBL" id="CAF4261199.1"/>
    </source>
</evidence>
<evidence type="ECO:0000256" key="2">
    <source>
        <dbReference type="ARBA" id="ARBA00011738"/>
    </source>
</evidence>
<comment type="cofactor">
    <cofactor evidence="3">
        <name>Cu cation</name>
        <dbReference type="ChEBI" id="CHEBI:23378"/>
    </cofactor>
    <text evidence="3">Contains 1 topaquinone per subunit.</text>
</comment>
<dbReference type="EMBL" id="CAJNOQ010002061">
    <property type="protein sequence ID" value="CAF0936284.1"/>
    <property type="molecule type" value="Genomic_DNA"/>
</dbReference>
<keyword evidence="3" id="KW-0801">TPQ</keyword>
<protein>
    <recommendedName>
        <fullName evidence="3">Amine oxidase</fullName>
        <ecNumber evidence="3">1.4.3.-</ecNumber>
    </recommendedName>
</protein>
<dbReference type="Gene3D" id="2.70.98.20">
    <property type="entry name" value="Copper amine oxidase, catalytic domain"/>
    <property type="match status" value="1"/>
</dbReference>
<comment type="caution">
    <text evidence="5">The sequence shown here is derived from an EMBL/GenBank/DDBJ whole genome shotgun (WGS) entry which is preliminary data.</text>
</comment>
<dbReference type="PANTHER" id="PTHR10638:SF86">
    <property type="entry name" value="COPPER AMINE OXIDASE 1-RELATED"/>
    <property type="match status" value="1"/>
</dbReference>
<dbReference type="InterPro" id="IPR000269">
    <property type="entry name" value="Cu_amine_oxidase"/>
</dbReference>
<comment type="PTM">
    <text evidence="3">Topaquinone (TPQ) is generated by copper-dependent autoxidation of a specific tyrosyl residue.</text>
</comment>
<keyword evidence="9" id="KW-1185">Reference proteome</keyword>
<dbReference type="PANTHER" id="PTHR10638">
    <property type="entry name" value="COPPER AMINE OXIDASE"/>
    <property type="match status" value="1"/>
</dbReference>
<dbReference type="EMBL" id="CAJOBA010053055">
    <property type="protein sequence ID" value="CAF4261199.1"/>
    <property type="molecule type" value="Genomic_DNA"/>
</dbReference>
<dbReference type="EMBL" id="CAJNOK010031175">
    <property type="protein sequence ID" value="CAF1469048.1"/>
    <property type="molecule type" value="Genomic_DNA"/>
</dbReference>
<dbReference type="Proteomes" id="UP000681722">
    <property type="component" value="Unassembled WGS sequence"/>
</dbReference>
<dbReference type="GO" id="GO:0005507">
    <property type="term" value="F:copper ion binding"/>
    <property type="evidence" value="ECO:0007669"/>
    <property type="project" value="InterPro"/>
</dbReference>
<gene>
    <name evidence="5" type="ORF">GPM918_LOCUS10459</name>
    <name evidence="6" type="ORF">OVA965_LOCUS35578</name>
    <name evidence="7" type="ORF">SRO942_LOCUS10460</name>
    <name evidence="8" type="ORF">TMI583_LOCUS36548</name>
</gene>
<sequence length="214" mass="23747">MPVSGGLVASDGLKNSLAEVNCESLPWNRDNPVGNAWTAKESILPTVGQARSTIESRTSTHWKIINPLVRNRVGQPVAYKLVPAGNVCPLYHKNSSQYDRGGFTRYHLWGTVFEPDELYAAGHYPNQQNGQDGLPVYSEKNKDKSLIEADLVTWYTFDTTHIVRPEDWPVMPVESTGFKLLPHGFFDGNPSLDVPASHCHAKKSVTPEFGPDDE</sequence>
<comment type="subunit">
    <text evidence="2">Homodimer.</text>
</comment>
<dbReference type="Proteomes" id="UP000682733">
    <property type="component" value="Unassembled WGS sequence"/>
</dbReference>
<evidence type="ECO:0000313" key="5">
    <source>
        <dbReference type="EMBL" id="CAF0936284.1"/>
    </source>
</evidence>
<dbReference type="EMBL" id="CAJOBC010002061">
    <property type="protein sequence ID" value="CAF3713435.1"/>
    <property type="molecule type" value="Genomic_DNA"/>
</dbReference>
<dbReference type="InterPro" id="IPR015798">
    <property type="entry name" value="Cu_amine_oxidase_C"/>
</dbReference>
<evidence type="ECO:0000313" key="7">
    <source>
        <dbReference type="EMBL" id="CAF3713435.1"/>
    </source>
</evidence>
<dbReference type="SUPFAM" id="SSF49998">
    <property type="entry name" value="Amine oxidase catalytic domain"/>
    <property type="match status" value="1"/>
</dbReference>
<evidence type="ECO:0000313" key="9">
    <source>
        <dbReference type="Proteomes" id="UP000663829"/>
    </source>
</evidence>